<sequence>MVYHNSWDAFEKAAENIYAGAPDCARYTIKYRNCDSALVLKVTDNASCVKLRTEKLEDIKRIAHLHRKLAQSASNRVAAIKTLSPIFPESPKELHTQQSQQQQQQTTGKSKTKTLTKKKRNIH</sequence>
<dbReference type="GO" id="GO:0006614">
    <property type="term" value="P:SRP-dependent cotranslational protein targeting to membrane"/>
    <property type="evidence" value="ECO:0007669"/>
    <property type="project" value="InterPro"/>
</dbReference>
<evidence type="ECO:0000256" key="1">
    <source>
        <dbReference type="SAM" id="MobiDB-lite"/>
    </source>
</evidence>
<dbReference type="InterPro" id="IPR039432">
    <property type="entry name" value="SRP9_dom"/>
</dbReference>
<dbReference type="Pfam" id="PF05486">
    <property type="entry name" value="SRP9-21"/>
    <property type="match status" value="1"/>
</dbReference>
<reference evidence="3" key="1">
    <citation type="submission" date="2022-07" db="EMBL/GenBank/DDBJ databases">
        <title>Phylogenomic reconstructions and comparative analyses of Kickxellomycotina fungi.</title>
        <authorList>
            <person name="Reynolds N.K."/>
            <person name="Stajich J.E."/>
            <person name="Barry K."/>
            <person name="Grigoriev I.V."/>
            <person name="Crous P."/>
            <person name="Smith M.E."/>
        </authorList>
    </citation>
    <scope>NUCLEOTIDE SEQUENCE</scope>
    <source>
        <strain evidence="3">NBRC 105413</strain>
    </source>
</reference>
<dbReference type="Gene3D" id="3.30.720.10">
    <property type="entry name" value="Signal recognition particle alu RNA binding heterodimer, srp9/1"/>
    <property type="match status" value="1"/>
</dbReference>
<dbReference type="AlphaFoldDB" id="A0A9W7XG45"/>
<gene>
    <name evidence="3" type="primary">SRP9</name>
    <name evidence="3" type="ORF">LPJ64_005612</name>
</gene>
<evidence type="ECO:0000259" key="2">
    <source>
        <dbReference type="Pfam" id="PF05486"/>
    </source>
</evidence>
<evidence type="ECO:0000313" key="3">
    <source>
        <dbReference type="EMBL" id="KAJ1642548.1"/>
    </source>
</evidence>
<comment type="caution">
    <text evidence="3">The sequence shown here is derived from an EMBL/GenBank/DDBJ whole genome shotgun (WGS) entry which is preliminary data.</text>
</comment>
<dbReference type="EMBL" id="JANBOH010000380">
    <property type="protein sequence ID" value="KAJ1642548.1"/>
    <property type="molecule type" value="Genomic_DNA"/>
</dbReference>
<feature type="region of interest" description="Disordered" evidence="1">
    <location>
        <begin position="88"/>
        <end position="123"/>
    </location>
</feature>
<dbReference type="PANTHER" id="PTHR12834">
    <property type="entry name" value="SIGNAL RECOGNITION PARTICLE 9 KDA PROTEIN"/>
    <property type="match status" value="1"/>
</dbReference>
<proteinExistence type="predicted"/>
<accession>A0A9W7XG45</accession>
<organism evidence="3 4">
    <name type="scientific">Coemansia asiatica</name>
    <dbReference type="NCBI Taxonomy" id="1052880"/>
    <lineage>
        <taxon>Eukaryota</taxon>
        <taxon>Fungi</taxon>
        <taxon>Fungi incertae sedis</taxon>
        <taxon>Zoopagomycota</taxon>
        <taxon>Kickxellomycotina</taxon>
        <taxon>Kickxellomycetes</taxon>
        <taxon>Kickxellales</taxon>
        <taxon>Kickxellaceae</taxon>
        <taxon>Coemansia</taxon>
    </lineage>
</organism>
<name>A0A9W7XG45_9FUNG</name>
<dbReference type="InterPro" id="IPR039914">
    <property type="entry name" value="SRP9-like"/>
</dbReference>
<feature type="domain" description="SRP9" evidence="2">
    <location>
        <begin position="5"/>
        <end position="71"/>
    </location>
</feature>
<dbReference type="Proteomes" id="UP001145021">
    <property type="component" value="Unassembled WGS sequence"/>
</dbReference>
<keyword evidence="4" id="KW-1185">Reference proteome</keyword>
<protein>
    <submittedName>
        <fullName evidence="3">Signal recognition particle protein</fullName>
    </submittedName>
</protein>
<dbReference type="PANTHER" id="PTHR12834:SF12">
    <property type="entry name" value="SIGNAL RECOGNITION PARTICLE 9 KDA PROTEIN"/>
    <property type="match status" value="1"/>
</dbReference>
<feature type="compositionally biased region" description="Low complexity" evidence="1">
    <location>
        <begin position="96"/>
        <end position="109"/>
    </location>
</feature>
<dbReference type="GO" id="GO:0008312">
    <property type="term" value="F:7S RNA binding"/>
    <property type="evidence" value="ECO:0007669"/>
    <property type="project" value="InterPro"/>
</dbReference>
<evidence type="ECO:0000313" key="4">
    <source>
        <dbReference type="Proteomes" id="UP001145021"/>
    </source>
</evidence>
<dbReference type="InterPro" id="IPR009018">
    <property type="entry name" value="Signal_recog_particle_SRP9/14"/>
</dbReference>
<dbReference type="SUPFAM" id="SSF54762">
    <property type="entry name" value="Signal recognition particle alu RNA binding heterodimer, SRP9/14"/>
    <property type="match status" value="1"/>
</dbReference>
<dbReference type="GO" id="GO:0005786">
    <property type="term" value="C:signal recognition particle, endoplasmic reticulum targeting"/>
    <property type="evidence" value="ECO:0007669"/>
    <property type="project" value="TreeGrafter"/>
</dbReference>
<feature type="compositionally biased region" description="Basic residues" evidence="1">
    <location>
        <begin position="110"/>
        <end position="123"/>
    </location>
</feature>